<evidence type="ECO:0000259" key="7">
    <source>
        <dbReference type="Pfam" id="PF08543"/>
    </source>
</evidence>
<reference evidence="8" key="2">
    <citation type="journal article" date="2021" name="PeerJ">
        <title>Extensive microbial diversity within the chicken gut microbiome revealed by metagenomics and culture.</title>
        <authorList>
            <person name="Gilroy R."/>
            <person name="Ravi A."/>
            <person name="Getino M."/>
            <person name="Pursley I."/>
            <person name="Horton D.L."/>
            <person name="Alikhan N.F."/>
            <person name="Baker D."/>
            <person name="Gharbi K."/>
            <person name="Hall N."/>
            <person name="Watson M."/>
            <person name="Adriaenssens E.M."/>
            <person name="Foster-Nyarko E."/>
            <person name="Jarju S."/>
            <person name="Secka A."/>
            <person name="Antonio M."/>
            <person name="Oren A."/>
            <person name="Chaudhuri R.R."/>
            <person name="La Ragione R."/>
            <person name="Hildebrand F."/>
            <person name="Pallen M.J."/>
        </authorList>
    </citation>
    <scope>NUCLEOTIDE SEQUENCE</scope>
    <source>
        <strain evidence="8">21143</strain>
    </source>
</reference>
<name>A0A9D1GCJ7_9BACT</name>
<sequence>MEYHYPTCLTIAGSDSSGGAGIQADLKTMSALGIYGMSVVTAITAQNTCGVTDIQAISPHIVKAQLEAVFSDIACDAVKIGMLFSSENIEVILDILDKYSPRFIVLDPVLVSTSGHKLYAEENIGVAMKERLFPKATIITPNTEEASLLSGIPISNEHDMYRAGEVLMKTGCRAVLVKGGHLPQGVMNDILFTAHKPPRIFSSEKVETRNTHGTGCTLSSAIASYLALGEDVENAVERAKKFVYNGLKSGADVTIGNGHGPMNHFFDPLPLHTINKAIT</sequence>
<dbReference type="GO" id="GO:0008902">
    <property type="term" value="F:hydroxymethylpyrimidine kinase activity"/>
    <property type="evidence" value="ECO:0007669"/>
    <property type="project" value="UniProtKB-EC"/>
</dbReference>
<keyword evidence="3 8" id="KW-0808">Transferase</keyword>
<evidence type="ECO:0000256" key="4">
    <source>
        <dbReference type="ARBA" id="ARBA00022741"/>
    </source>
</evidence>
<dbReference type="PANTHER" id="PTHR20858">
    <property type="entry name" value="PHOSPHOMETHYLPYRIMIDINE KINASE"/>
    <property type="match status" value="1"/>
</dbReference>
<dbReference type="InterPro" id="IPR004399">
    <property type="entry name" value="HMP/HMP-P_kinase_dom"/>
</dbReference>
<dbReference type="GO" id="GO:0005829">
    <property type="term" value="C:cytosol"/>
    <property type="evidence" value="ECO:0007669"/>
    <property type="project" value="TreeGrafter"/>
</dbReference>
<dbReference type="CDD" id="cd01169">
    <property type="entry name" value="HMPP_kinase"/>
    <property type="match status" value="1"/>
</dbReference>
<evidence type="ECO:0000256" key="1">
    <source>
        <dbReference type="ARBA" id="ARBA00004948"/>
    </source>
</evidence>
<dbReference type="EC" id="2.7.1.49" evidence="2"/>
<dbReference type="NCBIfam" id="TIGR00097">
    <property type="entry name" value="HMP-P_kinase"/>
    <property type="match status" value="1"/>
</dbReference>
<proteinExistence type="predicted"/>
<dbReference type="Pfam" id="PF08543">
    <property type="entry name" value="Phos_pyr_kin"/>
    <property type="match status" value="1"/>
</dbReference>
<evidence type="ECO:0000256" key="3">
    <source>
        <dbReference type="ARBA" id="ARBA00022679"/>
    </source>
</evidence>
<dbReference type="GO" id="GO:0005524">
    <property type="term" value="F:ATP binding"/>
    <property type="evidence" value="ECO:0007669"/>
    <property type="project" value="UniProtKB-KW"/>
</dbReference>
<evidence type="ECO:0000256" key="5">
    <source>
        <dbReference type="ARBA" id="ARBA00022777"/>
    </source>
</evidence>
<dbReference type="InterPro" id="IPR013749">
    <property type="entry name" value="PM/HMP-P_kinase-1"/>
</dbReference>
<organism evidence="8 9">
    <name type="scientific">Candidatus Caccoplasma intestinavium</name>
    <dbReference type="NCBI Taxonomy" id="2840716"/>
    <lineage>
        <taxon>Bacteria</taxon>
        <taxon>Pseudomonadati</taxon>
        <taxon>Bacteroidota</taxon>
        <taxon>Bacteroidia</taxon>
        <taxon>Bacteroidales</taxon>
        <taxon>Bacteroidaceae</taxon>
        <taxon>Bacteroidaceae incertae sedis</taxon>
        <taxon>Candidatus Caccoplasma</taxon>
    </lineage>
</organism>
<keyword evidence="6" id="KW-0067">ATP-binding</keyword>
<dbReference type="Gene3D" id="3.40.1190.20">
    <property type="match status" value="1"/>
</dbReference>
<protein>
    <recommendedName>
        <fullName evidence="2">hydroxymethylpyrimidine kinase</fullName>
        <ecNumber evidence="2">2.7.1.49</ecNumber>
    </recommendedName>
</protein>
<gene>
    <name evidence="8" type="primary">thiD</name>
    <name evidence="8" type="ORF">IAD06_00560</name>
</gene>
<evidence type="ECO:0000313" key="8">
    <source>
        <dbReference type="EMBL" id="HIT38520.1"/>
    </source>
</evidence>
<dbReference type="EMBL" id="DVKT01000003">
    <property type="protein sequence ID" value="HIT38520.1"/>
    <property type="molecule type" value="Genomic_DNA"/>
</dbReference>
<dbReference type="PANTHER" id="PTHR20858:SF17">
    <property type="entry name" value="HYDROXYMETHYLPYRIMIDINE_PHOSPHOMETHYLPYRIMIDINE KINASE THI20-RELATED"/>
    <property type="match status" value="1"/>
</dbReference>
<comment type="pathway">
    <text evidence="1">Cofactor biosynthesis; thiamine diphosphate biosynthesis.</text>
</comment>
<comment type="caution">
    <text evidence="8">The sequence shown here is derived from an EMBL/GenBank/DDBJ whole genome shotgun (WGS) entry which is preliminary data.</text>
</comment>
<dbReference type="GO" id="GO:0008972">
    <property type="term" value="F:phosphomethylpyrimidine kinase activity"/>
    <property type="evidence" value="ECO:0007669"/>
    <property type="project" value="InterPro"/>
</dbReference>
<dbReference type="InterPro" id="IPR029056">
    <property type="entry name" value="Ribokinase-like"/>
</dbReference>
<feature type="domain" description="Pyridoxamine kinase/Phosphomethylpyrimidine kinase" evidence="7">
    <location>
        <begin position="15"/>
        <end position="263"/>
    </location>
</feature>
<keyword evidence="4" id="KW-0547">Nucleotide-binding</keyword>
<dbReference type="AlphaFoldDB" id="A0A9D1GCJ7"/>
<evidence type="ECO:0000256" key="2">
    <source>
        <dbReference type="ARBA" id="ARBA00012135"/>
    </source>
</evidence>
<accession>A0A9D1GCJ7</accession>
<dbReference type="FunFam" id="3.40.1190.20:FF:000003">
    <property type="entry name" value="Phosphomethylpyrimidine kinase ThiD"/>
    <property type="match status" value="1"/>
</dbReference>
<keyword evidence="5 8" id="KW-0418">Kinase</keyword>
<dbReference type="Proteomes" id="UP000886722">
    <property type="component" value="Unassembled WGS sequence"/>
</dbReference>
<evidence type="ECO:0000313" key="9">
    <source>
        <dbReference type="Proteomes" id="UP000886722"/>
    </source>
</evidence>
<evidence type="ECO:0000256" key="6">
    <source>
        <dbReference type="ARBA" id="ARBA00022840"/>
    </source>
</evidence>
<reference evidence="8" key="1">
    <citation type="submission" date="2020-10" db="EMBL/GenBank/DDBJ databases">
        <authorList>
            <person name="Gilroy R."/>
        </authorList>
    </citation>
    <scope>NUCLEOTIDE SEQUENCE</scope>
    <source>
        <strain evidence="8">21143</strain>
    </source>
</reference>
<dbReference type="SUPFAM" id="SSF53613">
    <property type="entry name" value="Ribokinase-like"/>
    <property type="match status" value="1"/>
</dbReference>
<dbReference type="GO" id="GO:0009228">
    <property type="term" value="P:thiamine biosynthetic process"/>
    <property type="evidence" value="ECO:0007669"/>
    <property type="project" value="InterPro"/>
</dbReference>